<protein>
    <submittedName>
        <fullName evidence="1">Uncharacterized protein</fullName>
    </submittedName>
</protein>
<keyword evidence="2" id="KW-1185">Reference proteome</keyword>
<gene>
    <name evidence="1" type="ORF">H3N35_24420</name>
</gene>
<name>A0ABY7VCD8_9GAMM</name>
<evidence type="ECO:0000313" key="1">
    <source>
        <dbReference type="EMBL" id="WDE11328.1"/>
    </source>
</evidence>
<sequence length="53" mass="6086">MTIFKQIDDSISLYYKAAEKITKLFFGHTLDIVSSEYNPACARPAIYKRKALD</sequence>
<evidence type="ECO:0000313" key="2">
    <source>
        <dbReference type="Proteomes" id="UP001215231"/>
    </source>
</evidence>
<dbReference type="Proteomes" id="UP001215231">
    <property type="component" value="Chromosome"/>
</dbReference>
<proteinExistence type="predicted"/>
<dbReference type="EMBL" id="CP059693">
    <property type="protein sequence ID" value="WDE11328.1"/>
    <property type="molecule type" value="Genomic_DNA"/>
</dbReference>
<dbReference type="RefSeq" id="WP_274051482.1">
    <property type="nucleotide sequence ID" value="NZ_CP059693.1"/>
</dbReference>
<organism evidence="1 2">
    <name type="scientific">Thalassomonas haliotis</name>
    <dbReference type="NCBI Taxonomy" id="485448"/>
    <lineage>
        <taxon>Bacteria</taxon>
        <taxon>Pseudomonadati</taxon>
        <taxon>Pseudomonadota</taxon>
        <taxon>Gammaproteobacteria</taxon>
        <taxon>Alteromonadales</taxon>
        <taxon>Colwelliaceae</taxon>
        <taxon>Thalassomonas</taxon>
    </lineage>
</organism>
<accession>A0ABY7VCD8</accession>
<reference evidence="1 2" key="1">
    <citation type="journal article" date="2022" name="Mar. Drugs">
        <title>Bioassay-Guided Fractionation Leads to the Detection of Cholic Acid Generated by the Rare Thalassomonas sp.</title>
        <authorList>
            <person name="Pheiffer F."/>
            <person name="Schneider Y.K."/>
            <person name="Hansen E.H."/>
            <person name="Andersen J.H."/>
            <person name="Isaksson J."/>
            <person name="Busche T."/>
            <person name="R C."/>
            <person name="Kalinowski J."/>
            <person name="Zyl L.V."/>
            <person name="Trindade M."/>
        </authorList>
    </citation>
    <scope>NUCLEOTIDE SEQUENCE [LARGE SCALE GENOMIC DNA]</scope>
    <source>
        <strain evidence="1 2">A5K-61T</strain>
    </source>
</reference>